<reference evidence="3 4" key="1">
    <citation type="submission" date="2019-03" db="EMBL/GenBank/DDBJ databases">
        <authorList>
            <person name="Gaulin E."/>
            <person name="Dumas B."/>
        </authorList>
    </citation>
    <scope>NUCLEOTIDE SEQUENCE [LARGE SCALE GENOMIC DNA]</scope>
    <source>
        <strain evidence="3">CBS 568.67</strain>
    </source>
</reference>
<evidence type="ECO:0000313" key="2">
    <source>
        <dbReference type="EMBL" id="KAF0688670.1"/>
    </source>
</evidence>
<dbReference type="AlphaFoldDB" id="A0A485LEG3"/>
<dbReference type="EMBL" id="CAADRA010006735">
    <property type="protein sequence ID" value="VFT96438.1"/>
    <property type="molecule type" value="Genomic_DNA"/>
</dbReference>
<organism evidence="3 4">
    <name type="scientific">Aphanomyces stellatus</name>
    <dbReference type="NCBI Taxonomy" id="120398"/>
    <lineage>
        <taxon>Eukaryota</taxon>
        <taxon>Sar</taxon>
        <taxon>Stramenopiles</taxon>
        <taxon>Oomycota</taxon>
        <taxon>Saprolegniomycetes</taxon>
        <taxon>Saprolegniales</taxon>
        <taxon>Verrucalvaceae</taxon>
        <taxon>Aphanomyces</taxon>
    </lineage>
</organism>
<evidence type="ECO:0000313" key="3">
    <source>
        <dbReference type="EMBL" id="VFT96438.1"/>
    </source>
</evidence>
<evidence type="ECO:0000259" key="1">
    <source>
        <dbReference type="PROSITE" id="PS50011"/>
    </source>
</evidence>
<dbReference type="SUPFAM" id="SSF56112">
    <property type="entry name" value="Protein kinase-like (PK-like)"/>
    <property type="match status" value="1"/>
</dbReference>
<sequence length="283" mass="33116">MCQETPRQGLRPLRPQTRNILIDRHGTIKICDFGCAQWVAGTPSDKLFVPLFVPEGTHDFNPPELREGLDDILRSLWRVDVFQVGLIIYRILTLRLPWEDTLPNVVSAVDAWHSHEVAQLGASLLPQHRYLLKLALSFDQLNRPTVAAMKAYWRKWEVGGPGRYVNGVFVRDDDLWKLTTDFGLRFVNWQDNLKSFDESDPSLDPIIPLFVHYVFHHVTHKYHEAPHWKIFQGLFDDFKKDVPEPQVRTGKVFTCGKWWIQHNLYPYLRMALYDRDFNPQLSV</sequence>
<feature type="domain" description="Protein kinase" evidence="1">
    <location>
        <begin position="1"/>
        <end position="157"/>
    </location>
</feature>
<dbReference type="Pfam" id="PF00069">
    <property type="entry name" value="Pkinase"/>
    <property type="match status" value="1"/>
</dbReference>
<dbReference type="GO" id="GO:0004672">
    <property type="term" value="F:protein kinase activity"/>
    <property type="evidence" value="ECO:0007669"/>
    <property type="project" value="InterPro"/>
</dbReference>
<proteinExistence type="predicted"/>
<dbReference type="PROSITE" id="PS50011">
    <property type="entry name" value="PROTEIN_KINASE_DOM"/>
    <property type="match status" value="1"/>
</dbReference>
<accession>A0A485LEG3</accession>
<reference evidence="2" key="2">
    <citation type="submission" date="2019-06" db="EMBL/GenBank/DDBJ databases">
        <title>Genomics analysis of Aphanomyces spp. identifies a new class of oomycete effector associated with host adaptation.</title>
        <authorList>
            <person name="Gaulin E."/>
        </authorList>
    </citation>
    <scope>NUCLEOTIDE SEQUENCE</scope>
    <source>
        <strain evidence="2">CBS 578.67</strain>
    </source>
</reference>
<dbReference type="InterPro" id="IPR011009">
    <property type="entry name" value="Kinase-like_dom_sf"/>
</dbReference>
<dbReference type="InterPro" id="IPR000719">
    <property type="entry name" value="Prot_kinase_dom"/>
</dbReference>
<evidence type="ECO:0000313" key="4">
    <source>
        <dbReference type="Proteomes" id="UP000332933"/>
    </source>
</evidence>
<dbReference type="Proteomes" id="UP000332933">
    <property type="component" value="Unassembled WGS sequence"/>
</dbReference>
<dbReference type="EMBL" id="VJMH01006712">
    <property type="protein sequence ID" value="KAF0688670.1"/>
    <property type="molecule type" value="Genomic_DNA"/>
</dbReference>
<name>A0A485LEG3_9STRA</name>
<gene>
    <name evidence="3" type="primary">Aste57867_19740</name>
    <name evidence="2" type="ORF">As57867_019675</name>
    <name evidence="3" type="ORF">ASTE57867_19740</name>
</gene>
<dbReference type="Gene3D" id="1.10.510.10">
    <property type="entry name" value="Transferase(Phosphotransferase) domain 1"/>
    <property type="match status" value="1"/>
</dbReference>
<keyword evidence="4" id="KW-1185">Reference proteome</keyword>
<dbReference type="GO" id="GO:0005524">
    <property type="term" value="F:ATP binding"/>
    <property type="evidence" value="ECO:0007669"/>
    <property type="project" value="InterPro"/>
</dbReference>
<protein>
    <submittedName>
        <fullName evidence="3">Aste57867_19740 protein</fullName>
    </submittedName>
</protein>